<proteinExistence type="predicted"/>
<evidence type="ECO:0000313" key="1">
    <source>
        <dbReference type="Proteomes" id="UP000887576"/>
    </source>
</evidence>
<evidence type="ECO:0000313" key="2">
    <source>
        <dbReference type="WBParaSite" id="JU765_v2.g9922.t1"/>
    </source>
</evidence>
<protein>
    <submittedName>
        <fullName evidence="2">VWFA domain-containing protein</fullName>
    </submittedName>
</protein>
<reference evidence="2" key="1">
    <citation type="submission" date="2022-11" db="UniProtKB">
        <authorList>
            <consortium name="WormBaseParasite"/>
        </authorList>
    </citation>
    <scope>IDENTIFICATION</scope>
</reference>
<name>A0AC34RTI5_9BILA</name>
<dbReference type="Proteomes" id="UP000887576">
    <property type="component" value="Unplaced"/>
</dbReference>
<accession>A0AC34RTI5</accession>
<sequence length="442" mass="47613">METTTVGTTSTITTPISVCHSLIPFSFDVATDLTAADFADLKTFLVNPFLSELFPLDVQPAVFSTYDNASHGYDRPINVSDIATTVQNLSQTNATTSDFIQPLQYFVDQGVSTLGSTNGLAVNTVIFAGSPLNDSDTANFLGTPFTTNGNTLTVVLVNPDINQTNYRNVTGLNIVVWSDPATTLVAIKNVMNCQPLSTTVTTTPNPTTTTQTTTAAPTTSTLMTTTTTFPRPIDIAVVMDGSTCSSGIGNLNSQLAVLEKIFHEYTFGLNVRVAFANPISIDFQTMFVCDMASINTAIQSINLYCEETILDDQQRLNDSMVESMNALYDKNSPALVFLVLLQSNGTIYTNETDSVFNATIEFRESCLEPTNAKVAVVQVDSFYPVDPALASDGFFFTNTEDIGTRVAEAFENINDYNAAAYTCTCAPSGQNFASDPACYPNS</sequence>
<dbReference type="WBParaSite" id="JU765_v2.g9922.t1">
    <property type="protein sequence ID" value="JU765_v2.g9922.t1"/>
    <property type="gene ID" value="JU765_v2.g9922"/>
</dbReference>
<organism evidence="1 2">
    <name type="scientific">Panagrolaimus sp. JU765</name>
    <dbReference type="NCBI Taxonomy" id="591449"/>
    <lineage>
        <taxon>Eukaryota</taxon>
        <taxon>Metazoa</taxon>
        <taxon>Ecdysozoa</taxon>
        <taxon>Nematoda</taxon>
        <taxon>Chromadorea</taxon>
        <taxon>Rhabditida</taxon>
        <taxon>Tylenchina</taxon>
        <taxon>Panagrolaimomorpha</taxon>
        <taxon>Panagrolaimoidea</taxon>
        <taxon>Panagrolaimidae</taxon>
        <taxon>Panagrolaimus</taxon>
    </lineage>
</organism>